<reference evidence="1 2" key="1">
    <citation type="submission" date="2020-05" db="EMBL/GenBank/DDBJ databases">
        <title>Sulfurimonas marisnigri, sp. nov., and Sulfurimonas baltica, sp. nov., manganese oxide reducing chemolithoautotrophs of the class Epsilonproteobacteria isolated from the pelagic redoxclines of the Black and Baltic Seas and emended description of the genus Sulfurimonas.</title>
        <authorList>
            <person name="Henkel J.V."/>
            <person name="Laudan C."/>
            <person name="Werner J."/>
            <person name="Neu T."/>
            <person name="Plewe S."/>
            <person name="Sproer C."/>
            <person name="Bunk B."/>
            <person name="Schulz-Vogt H.N."/>
        </authorList>
    </citation>
    <scope>NUCLEOTIDE SEQUENCE [LARGE SCALE GENOMIC DNA]</scope>
    <source>
        <strain evidence="1 2">GD2</strain>
    </source>
</reference>
<gene>
    <name evidence="1" type="ORF">HUE88_05545</name>
</gene>
<sequence length="57" mass="6619">MGNRNFKVFYINKDDNNVDSIITANSKTMAIETLKLEYSVKEIISVVELKTFPKEDY</sequence>
<keyword evidence="2" id="KW-1185">Reference proteome</keyword>
<dbReference type="Proteomes" id="UP000593994">
    <property type="component" value="Chromosome"/>
</dbReference>
<name>A0A7S7RP59_9BACT</name>
<evidence type="ECO:0000313" key="1">
    <source>
        <dbReference type="EMBL" id="QOY53143.1"/>
    </source>
</evidence>
<organism evidence="1 2">
    <name type="scientific">Candidatus Sulfurimonas baltica</name>
    <dbReference type="NCBI Taxonomy" id="2740404"/>
    <lineage>
        <taxon>Bacteria</taxon>
        <taxon>Pseudomonadati</taxon>
        <taxon>Campylobacterota</taxon>
        <taxon>Epsilonproteobacteria</taxon>
        <taxon>Campylobacterales</taxon>
        <taxon>Sulfurimonadaceae</taxon>
        <taxon>Sulfurimonas</taxon>
    </lineage>
</organism>
<proteinExistence type="predicted"/>
<dbReference type="RefSeq" id="WP_194371924.1">
    <property type="nucleotide sequence ID" value="NZ_CP054492.1"/>
</dbReference>
<dbReference type="AlphaFoldDB" id="A0A7S7RP59"/>
<dbReference type="EMBL" id="CP054492">
    <property type="protein sequence ID" value="QOY53143.1"/>
    <property type="molecule type" value="Genomic_DNA"/>
</dbReference>
<dbReference type="KEGG" id="sbal:HUE88_05545"/>
<accession>A0A7S7RP59</accession>
<evidence type="ECO:0000313" key="2">
    <source>
        <dbReference type="Proteomes" id="UP000593994"/>
    </source>
</evidence>
<protein>
    <submittedName>
        <fullName evidence="1">Uncharacterized protein</fullName>
    </submittedName>
</protein>